<evidence type="ECO:0000313" key="4">
    <source>
        <dbReference type="Proteomes" id="UP000271087"/>
    </source>
</evidence>
<dbReference type="EMBL" id="UYRW01006250">
    <property type="protein sequence ID" value="VDM94327.1"/>
    <property type="molecule type" value="Genomic_DNA"/>
</dbReference>
<dbReference type="GO" id="GO:0004674">
    <property type="term" value="F:protein serine/threonine kinase activity"/>
    <property type="evidence" value="ECO:0007669"/>
    <property type="project" value="UniProtKB-EC"/>
</dbReference>
<gene>
    <name evidence="3" type="ORF">NOO_LOCUS10600</name>
</gene>
<accession>A0A182ER35</accession>
<dbReference type="Proteomes" id="UP000271087">
    <property type="component" value="Unassembled WGS sequence"/>
</dbReference>
<evidence type="ECO:0000313" key="3">
    <source>
        <dbReference type="EMBL" id="VDM94327.1"/>
    </source>
</evidence>
<protein>
    <recommendedName>
        <fullName evidence="1">non-specific serine/threonine protein kinase</fullName>
        <ecNumber evidence="1">2.7.11.1</ecNumber>
    </recommendedName>
</protein>
<organism evidence="5">
    <name type="scientific">Onchocerca ochengi</name>
    <name type="common">Filarial nematode worm</name>
    <dbReference type="NCBI Taxonomy" id="42157"/>
    <lineage>
        <taxon>Eukaryota</taxon>
        <taxon>Metazoa</taxon>
        <taxon>Ecdysozoa</taxon>
        <taxon>Nematoda</taxon>
        <taxon>Chromadorea</taxon>
        <taxon>Rhabditida</taxon>
        <taxon>Spirurina</taxon>
        <taxon>Spiruromorpha</taxon>
        <taxon>Filarioidea</taxon>
        <taxon>Onchocercidae</taxon>
        <taxon>Onchocerca</taxon>
    </lineage>
</organism>
<name>A0A182ER35_ONCOC</name>
<dbReference type="InterPro" id="IPR000719">
    <property type="entry name" value="Prot_kinase_dom"/>
</dbReference>
<reference evidence="5" key="1">
    <citation type="submission" date="2016-06" db="UniProtKB">
        <authorList>
            <consortium name="WormBaseParasite"/>
        </authorList>
    </citation>
    <scope>IDENTIFICATION</scope>
</reference>
<dbReference type="PROSITE" id="PS50011">
    <property type="entry name" value="PROTEIN_KINASE_DOM"/>
    <property type="match status" value="1"/>
</dbReference>
<feature type="domain" description="Protein kinase" evidence="2">
    <location>
        <begin position="1"/>
        <end position="244"/>
    </location>
</feature>
<proteinExistence type="predicted"/>
<dbReference type="InterPro" id="IPR050235">
    <property type="entry name" value="CK1_Ser-Thr_kinase"/>
</dbReference>
<dbReference type="InterPro" id="IPR008271">
    <property type="entry name" value="Ser/Thr_kinase_AS"/>
</dbReference>
<dbReference type="SUPFAM" id="SSF56112">
    <property type="entry name" value="Protein kinase-like (PK-like)"/>
    <property type="match status" value="1"/>
</dbReference>
<dbReference type="Pfam" id="PF00069">
    <property type="entry name" value="Pkinase"/>
    <property type="match status" value="1"/>
</dbReference>
<dbReference type="WBParaSite" id="nOo.2.0.1.t10600-RA">
    <property type="protein sequence ID" value="nOo.2.0.1.t10600-RA"/>
    <property type="gene ID" value="nOo.2.0.1.g10600"/>
</dbReference>
<dbReference type="InterPro" id="IPR011009">
    <property type="entry name" value="Kinase-like_dom_sf"/>
</dbReference>
<dbReference type="PROSITE" id="PS00108">
    <property type="entry name" value="PROTEIN_KINASE_ST"/>
    <property type="match status" value="1"/>
</dbReference>
<dbReference type="PANTHER" id="PTHR11909">
    <property type="entry name" value="CASEIN KINASE-RELATED"/>
    <property type="match status" value="1"/>
</dbReference>
<reference evidence="3 4" key="2">
    <citation type="submission" date="2018-08" db="EMBL/GenBank/DDBJ databases">
        <authorList>
            <person name="Laetsch R D."/>
            <person name="Stevens L."/>
            <person name="Kumar S."/>
            <person name="Blaxter L. M."/>
        </authorList>
    </citation>
    <scope>NUCLEOTIDE SEQUENCE [LARGE SCALE GENOMIC DNA]</scope>
</reference>
<keyword evidence="4" id="KW-1185">Reference proteome</keyword>
<dbReference type="EC" id="2.7.11.1" evidence="1"/>
<dbReference type="Gene3D" id="1.10.510.10">
    <property type="entry name" value="Transferase(Phosphotransferase) domain 1"/>
    <property type="match status" value="1"/>
</dbReference>
<dbReference type="SMART" id="SM00220">
    <property type="entry name" value="S_TKc"/>
    <property type="match status" value="1"/>
</dbReference>
<dbReference type="OrthoDB" id="5979581at2759"/>
<sequence length="323" mass="38355">VESAFLPDGGVLKLEAYVLGKLSTASKHTIRLLHSGKRPKYSFMVMTLCGPDLMFLRKMKGINKIRRDDDHFSFETTLRIAVHCLFAIKMLHEVGFVHRDVKPGNMVIGINGRDCRTIFMIDYGMVRSYISEDSNTKQIQLRKPRRRVLLRGTLRYCSPNVHRRMEQGRNDDLLSLLYMLIELCSGLPWNTVKDEKMLLQIKENITADKLFKKTPIEFVPIYDYLIKLQYKDRPDYKFIYDQFMKGIRRLGTHFSDAYDWEDDNDIQDANQLQTALSFREEDRRRKESKRKMEKKDFDDPYYLDFRYYPTTDPKRFEEKLIPI</sequence>
<dbReference type="AlphaFoldDB" id="A0A182ER35"/>
<evidence type="ECO:0000256" key="1">
    <source>
        <dbReference type="ARBA" id="ARBA00012513"/>
    </source>
</evidence>
<dbReference type="STRING" id="42157.A0A182ER35"/>
<evidence type="ECO:0000259" key="2">
    <source>
        <dbReference type="PROSITE" id="PS50011"/>
    </source>
</evidence>
<evidence type="ECO:0000313" key="5">
    <source>
        <dbReference type="WBParaSite" id="nOo.2.0.1.t10600-RA"/>
    </source>
</evidence>
<dbReference type="GO" id="GO:0005524">
    <property type="term" value="F:ATP binding"/>
    <property type="evidence" value="ECO:0007669"/>
    <property type="project" value="InterPro"/>
</dbReference>